<keyword evidence="9" id="KW-0472">Membrane</keyword>
<feature type="compositionally biased region" description="Polar residues" evidence="14">
    <location>
        <begin position="1167"/>
        <end position="1189"/>
    </location>
</feature>
<dbReference type="InterPro" id="IPR057469">
    <property type="entry name" value="PH_MADD"/>
</dbReference>
<evidence type="ECO:0000256" key="2">
    <source>
        <dbReference type="ARBA" id="ARBA00004496"/>
    </source>
</evidence>
<feature type="compositionally biased region" description="Basic and acidic residues" evidence="14">
    <location>
        <begin position="108"/>
        <end position="118"/>
    </location>
</feature>
<feature type="compositionally biased region" description="Low complexity" evidence="14">
    <location>
        <begin position="834"/>
        <end position="847"/>
    </location>
</feature>
<evidence type="ECO:0000256" key="10">
    <source>
        <dbReference type="ARBA" id="ARBA00060181"/>
    </source>
</evidence>
<evidence type="ECO:0000256" key="3">
    <source>
        <dbReference type="ARBA" id="ARBA00005978"/>
    </source>
</evidence>
<feature type="region of interest" description="Disordered" evidence="14">
    <location>
        <begin position="1004"/>
        <end position="1034"/>
    </location>
</feature>
<dbReference type="SMART" id="SM00799">
    <property type="entry name" value="DENN"/>
    <property type="match status" value="1"/>
</dbReference>
<dbReference type="InterPro" id="IPR005113">
    <property type="entry name" value="uDENN_dom"/>
</dbReference>
<feature type="domain" description="UDENN" evidence="15">
    <location>
        <begin position="13"/>
        <end position="569"/>
    </location>
</feature>
<evidence type="ECO:0000256" key="8">
    <source>
        <dbReference type="ARBA" id="ARBA00022703"/>
    </source>
</evidence>
<feature type="compositionally biased region" description="Low complexity" evidence="14">
    <location>
        <begin position="707"/>
        <end position="719"/>
    </location>
</feature>
<comment type="similarity">
    <text evidence="3">Belongs to the MADD family.</text>
</comment>
<dbReference type="SMART" id="SM00801">
    <property type="entry name" value="dDENN"/>
    <property type="match status" value="1"/>
</dbReference>
<feature type="compositionally biased region" description="Polar residues" evidence="14">
    <location>
        <begin position="1125"/>
        <end position="1143"/>
    </location>
</feature>
<evidence type="ECO:0000256" key="14">
    <source>
        <dbReference type="SAM" id="MobiDB-lite"/>
    </source>
</evidence>
<dbReference type="InterPro" id="IPR001194">
    <property type="entry name" value="cDENN_dom"/>
</dbReference>
<dbReference type="Gene3D" id="3.30.450.200">
    <property type="match status" value="1"/>
</dbReference>
<comment type="function">
    <text evidence="10">Guanyl-nucleotide exchange factor that regulates small GTPases of the Rab family. Converts GDP-bound inactive form of RAB27A and RAB27B to the GTP-bound active forms. Converts GDP-bound inactive form of RAB3A, RAB3C and RAB3D to the GTP-bound active forms, GTPases involved in synaptic vesicle exocytosis and vesicle secretion. Plays a role in synaptic vesicle formation and in vesicle trafficking at the neuromuscular junction. Involved in up-regulating a post-docking step of synaptic exocytosis in central synapses. Probably by binding to the motor proteins KIF1B and KIF1A, mediates motor-dependent transport of GTP-RAB3A-positive vesicles to the presynaptic nerve terminals. Plays a role in TNFA-mediated activation of the MAPK pathway, including ERK1/2. May link TNFRSF1A with MAP kinase activation. May be involved in the regulation of TNFA-induced apoptosis.</text>
</comment>
<accession>A0A8C1U107</accession>
<organism evidence="16 17">
    <name type="scientific">Cyprinus carpio</name>
    <name type="common">Common carp</name>
    <dbReference type="NCBI Taxonomy" id="7962"/>
    <lineage>
        <taxon>Eukaryota</taxon>
        <taxon>Metazoa</taxon>
        <taxon>Chordata</taxon>
        <taxon>Craniata</taxon>
        <taxon>Vertebrata</taxon>
        <taxon>Euteleostomi</taxon>
        <taxon>Actinopterygii</taxon>
        <taxon>Neopterygii</taxon>
        <taxon>Teleostei</taxon>
        <taxon>Ostariophysi</taxon>
        <taxon>Cypriniformes</taxon>
        <taxon>Cyprinidae</taxon>
        <taxon>Cyprininae</taxon>
        <taxon>Cyprinus</taxon>
    </lineage>
</organism>
<proteinExistence type="inferred from homology"/>
<dbReference type="PROSITE" id="PS50211">
    <property type="entry name" value="DENN"/>
    <property type="match status" value="1"/>
</dbReference>
<dbReference type="PANTHER" id="PTHR13008">
    <property type="entry name" value="MAP-KINASE ACTIVATING DEATH DOMAIN PROTEIN MADD /DENN/AEX-3 C.ELEGANS"/>
    <property type="match status" value="1"/>
</dbReference>
<feature type="compositionally biased region" description="Pro residues" evidence="14">
    <location>
        <begin position="754"/>
        <end position="764"/>
    </location>
</feature>
<evidence type="ECO:0000256" key="7">
    <source>
        <dbReference type="ARBA" id="ARBA00022658"/>
    </source>
</evidence>
<feature type="region of interest" description="Disordered" evidence="14">
    <location>
        <begin position="1076"/>
        <end position="1211"/>
    </location>
</feature>
<feature type="compositionally biased region" description="Basic and acidic residues" evidence="14">
    <location>
        <begin position="1079"/>
        <end position="1093"/>
    </location>
</feature>
<dbReference type="PANTHER" id="PTHR13008:SF7">
    <property type="entry name" value="MAP KINASE-ACTIVATING DEATH DOMAIN PROTEIN"/>
    <property type="match status" value="1"/>
</dbReference>
<feature type="compositionally biased region" description="Acidic residues" evidence="14">
    <location>
        <begin position="786"/>
        <end position="797"/>
    </location>
</feature>
<evidence type="ECO:0000256" key="11">
    <source>
        <dbReference type="ARBA" id="ARBA00064743"/>
    </source>
</evidence>
<comment type="subunit">
    <text evidence="11">Interacts (via death domain) with TNFRSF1A (via death domain). Interacts with PIDD1. Interacts with YWHAZ. Interacts (via death domain) with KIF1B; links the motor KIF1B to Rab3-carrying vesicles in anterograde synaptic vesicle transport. Interacts with KIF1A. Interacts (via uDENN domain) with RAB3A, RAB3B, RAB3C and RAB3D; the GTP-bound form of the Rab proteins is preferred for interaction.</text>
</comment>
<evidence type="ECO:0000313" key="17">
    <source>
        <dbReference type="Proteomes" id="UP000694700"/>
    </source>
</evidence>
<dbReference type="InterPro" id="IPR043153">
    <property type="entry name" value="DENN_C"/>
</dbReference>
<evidence type="ECO:0000256" key="9">
    <source>
        <dbReference type="ARBA" id="ARBA00023136"/>
    </source>
</evidence>
<dbReference type="GO" id="GO:0005886">
    <property type="term" value="C:plasma membrane"/>
    <property type="evidence" value="ECO:0007669"/>
    <property type="project" value="UniProtKB-SubCell"/>
</dbReference>
<dbReference type="GO" id="GO:0005829">
    <property type="term" value="C:cytosol"/>
    <property type="evidence" value="ECO:0007669"/>
    <property type="project" value="TreeGrafter"/>
</dbReference>
<dbReference type="InterPro" id="IPR056574">
    <property type="entry name" value="Death_MADD"/>
</dbReference>
<feature type="compositionally biased region" description="Polar residues" evidence="14">
    <location>
        <begin position="801"/>
        <end position="811"/>
    </location>
</feature>
<keyword evidence="5" id="KW-1003">Cell membrane</keyword>
<dbReference type="Pfam" id="PF03456">
    <property type="entry name" value="uDENN"/>
    <property type="match status" value="1"/>
</dbReference>
<dbReference type="Gene3D" id="3.40.50.11500">
    <property type="match status" value="1"/>
</dbReference>
<protein>
    <recommendedName>
        <fullName evidence="4">MAP kinase-activating death domain protein</fullName>
    </recommendedName>
    <alternativeName>
        <fullName evidence="12">Rab3 GDP/GTP exchange factor</fullName>
    </alternativeName>
    <alternativeName>
        <fullName evidence="13">Rab3 GDP/GTP exchange protein</fullName>
    </alternativeName>
</protein>
<feature type="compositionally biased region" description="Polar residues" evidence="14">
    <location>
        <begin position="1094"/>
        <end position="1117"/>
    </location>
</feature>
<evidence type="ECO:0000313" key="16">
    <source>
        <dbReference type="Ensembl" id="ENSCCRP00015029522.1"/>
    </source>
</evidence>
<dbReference type="Pfam" id="PF25328">
    <property type="entry name" value="PH_MADD"/>
    <property type="match status" value="1"/>
</dbReference>
<evidence type="ECO:0000256" key="12">
    <source>
        <dbReference type="ARBA" id="ARBA00079552"/>
    </source>
</evidence>
<feature type="region of interest" description="Disordered" evidence="14">
    <location>
        <begin position="867"/>
        <end position="893"/>
    </location>
</feature>
<dbReference type="Pfam" id="PF02141">
    <property type="entry name" value="DENN"/>
    <property type="match status" value="1"/>
</dbReference>
<feature type="compositionally biased region" description="Polar residues" evidence="14">
    <location>
        <begin position="884"/>
        <end position="893"/>
    </location>
</feature>
<keyword evidence="7" id="KW-0344">Guanine-nucleotide releasing factor</keyword>
<reference evidence="16" key="1">
    <citation type="submission" date="2025-08" db="UniProtKB">
        <authorList>
            <consortium name="Ensembl"/>
        </authorList>
    </citation>
    <scope>IDENTIFICATION</scope>
</reference>
<dbReference type="InterPro" id="IPR037516">
    <property type="entry name" value="Tripartite_DENN"/>
</dbReference>
<dbReference type="Proteomes" id="UP000694700">
    <property type="component" value="Unplaced"/>
</dbReference>
<evidence type="ECO:0000256" key="4">
    <source>
        <dbReference type="ARBA" id="ARBA00017868"/>
    </source>
</evidence>
<dbReference type="GO" id="GO:0005085">
    <property type="term" value="F:guanyl-nucleotide exchange factor activity"/>
    <property type="evidence" value="ECO:0007669"/>
    <property type="project" value="UniProtKB-KW"/>
</dbReference>
<comment type="subcellular location">
    <subcellularLocation>
        <location evidence="1">Cell membrane</location>
    </subcellularLocation>
    <subcellularLocation>
        <location evidence="2">Cytoplasm</location>
    </subcellularLocation>
</comment>
<dbReference type="GO" id="GO:0032483">
    <property type="term" value="P:regulation of Rab protein signal transduction"/>
    <property type="evidence" value="ECO:0007669"/>
    <property type="project" value="TreeGrafter"/>
</dbReference>
<feature type="region of interest" description="Disordered" evidence="14">
    <location>
        <begin position="103"/>
        <end position="172"/>
    </location>
</feature>
<dbReference type="Pfam" id="PF23629">
    <property type="entry name" value="Death_MADD"/>
    <property type="match status" value="1"/>
</dbReference>
<evidence type="ECO:0000256" key="6">
    <source>
        <dbReference type="ARBA" id="ARBA00022490"/>
    </source>
</evidence>
<dbReference type="FunFam" id="3.40.50.11500:FF:000002">
    <property type="entry name" value="MAP kinase-activating death domain protein-like Protein"/>
    <property type="match status" value="1"/>
</dbReference>
<evidence type="ECO:0000256" key="1">
    <source>
        <dbReference type="ARBA" id="ARBA00004236"/>
    </source>
</evidence>
<sequence>MEKKKLCPRLLDYLVVVGARQPSSDSVAQTPQLLRRYPLEDHNELPLPPDVVFFCQPEGCLSIRQRRVSLRDDTSFVFTLTDKDSGVIRYGICLNFYRSFQKGHHRPRTEGKGEKPPHTDSAVEATEKFDPSTLNLSGESTLPPAGDGTLPPGEPGSTGKSPRSKHTGRLAPQNRNSTLMSLCILSHYPFFSTFRECLYILKRMVDCCSQRLNQRPGAAKSTQRDTMWRVFTGSLSIEEKEKGSQVLQDLREIESWVYRLLRSPVPVAGQRRVDVEVLPHELQPALTFALPDPSRFSIVDFPLHLPLELLGVDACLQVLACILLEHKVVLQSRDYNALSMSVMAFVAMIYPLEYMFPVIPLLPTCMASAEQLLLAPTPYVIGVPASFFLYKSDFKVPDDVWLVDLDCNKVIVPSNAELLPPLPEPEASELKKHLKQALASMSLNTQPILNLEKFQDGQELSLLPPGRDKASPSSTEFNPLIYGNDVDSVDVATRVAMVRFFNSPNVLQGFQMHTRTLRLFPRPVVAFQATSFLASRPRRNGFTEKLSHTQAVEYYGEWALNPTNLAFQRIHNNVYDPSLIGDKPKWYAHQLQPVFYRVYDGNSHLAEALSGPLQDETNDSDPTDDSGSDSEAYDDSSSSYSSLGDFVNEMIKGDIQGDTPNVDALTHAALGDANEVEIHYFQEYKGDNGDPEPEGLPEAVDSQPLRSSSSTTASSSPSTVIQGVNHEQKEPVEVEATAGITLQNPVPGLGAPPFTRPTPDPVPVDPANKKREYDNPYFEPQYGFPSEEDTEADEQEESYTPRFSQNLNGNKPSRPLRPSSLKLPGESDGEGDSRNSSPNSTISNNSNDGFGGLMSFASARAPRALVDQKSSVIKHSPTVKRESPSPQGRANNTSENQQFLKEVVQSVLDGQGVGWLNMKKVRRLLENEQLRVFVLSKLNRVVQSEEDVQQEVIRDVEINRKVYKGMLDLLKCTVSSLEHSYTNAGLGGMASVFSLLEIARTHYQTKDPEKRKRSSMEGVSSPGSKESPSGRMESARAAGVLLVPRIQLPPPSTGKSSQQFDTRSLNEENFIASIGADGVKQRLEGGDTEEKKSQISADSGLSVTSGSQKSDTESLASSEPPALTRSASQDSEASTVVSNSSGETMGADSDLSSTAGDGLTGRHAQHLNLSRGTLSDSEIETNPATSSMFGKTHKLKPGLKEPVGVNKGTPTPPLEDVSMRIYLCEGLLGKERSTLWDQVQFWEDAFLDAVMLEREGMGMDQGPQEMIDRYLSLGEHDRKRLEDDEDRLLATLLHNMIAYMLMMKVSKNDIRKKVRRLMGKSHIGLSHSQEINEVLDRLAHLSGRELLIRPSGSRHIKKQTFVVHAGTDTTGDIFFMEVCDDCIVLRSNIGTVYERWWYEKLINMTYCPKTKVLCLWRRNGQETQLNKFYTKKCRELYYCVKDSMERAAARQQSIKPGPELGGEFPVQDMKTGEGGLLQVTLEGINLKFMHSQVFIELSHIKKCNTVKGVFFLEEFVPETKEVVIHKYKTPMAHQICYSVLCLFSYMAAVKGKESEGKPKMLSPRPLPS</sequence>
<dbReference type="InterPro" id="IPR039980">
    <property type="entry name" value="MADD"/>
</dbReference>
<feature type="region of interest" description="Disordered" evidence="14">
    <location>
        <begin position="684"/>
        <end position="847"/>
    </location>
</feature>
<keyword evidence="6" id="KW-0963">Cytoplasm</keyword>
<evidence type="ECO:0000259" key="15">
    <source>
        <dbReference type="PROSITE" id="PS50211"/>
    </source>
</evidence>
<feature type="compositionally biased region" description="Polar residues" evidence="14">
    <location>
        <begin position="1017"/>
        <end position="1027"/>
    </location>
</feature>
<evidence type="ECO:0000256" key="5">
    <source>
        <dbReference type="ARBA" id="ARBA00022475"/>
    </source>
</evidence>
<feature type="region of interest" description="Disordered" evidence="14">
    <location>
        <begin position="611"/>
        <end position="640"/>
    </location>
</feature>
<dbReference type="Ensembl" id="ENSCCRT00015030553.1">
    <property type="protein sequence ID" value="ENSCCRP00015029522.1"/>
    <property type="gene ID" value="ENSCCRG00015001487.1"/>
</dbReference>
<dbReference type="InterPro" id="IPR005112">
    <property type="entry name" value="dDENN_dom"/>
</dbReference>
<keyword evidence="8" id="KW-0053">Apoptosis</keyword>
<dbReference type="SMART" id="SM00800">
    <property type="entry name" value="uDENN"/>
    <property type="match status" value="1"/>
</dbReference>
<dbReference type="GO" id="GO:0006915">
    <property type="term" value="P:apoptotic process"/>
    <property type="evidence" value="ECO:0007669"/>
    <property type="project" value="UniProtKB-KW"/>
</dbReference>
<evidence type="ECO:0000256" key="13">
    <source>
        <dbReference type="ARBA" id="ARBA00081633"/>
    </source>
</evidence>
<feature type="compositionally biased region" description="Acidic residues" evidence="14">
    <location>
        <begin position="616"/>
        <end position="634"/>
    </location>
</feature>
<name>A0A8C1U107_CYPCA</name>
<dbReference type="GO" id="GO:0042981">
    <property type="term" value="P:regulation of apoptotic process"/>
    <property type="evidence" value="ECO:0007669"/>
    <property type="project" value="TreeGrafter"/>
</dbReference>